<dbReference type="AlphaFoldDB" id="A0A0B7B4E6"/>
<dbReference type="InterPro" id="IPR036291">
    <property type="entry name" value="NAD(P)-bd_dom_sf"/>
</dbReference>
<dbReference type="PANTHER" id="PTHR43975">
    <property type="entry name" value="ZGC:101858"/>
    <property type="match status" value="1"/>
</dbReference>
<gene>
    <name evidence="1" type="primary">ORF156549</name>
</gene>
<dbReference type="Pfam" id="PF00106">
    <property type="entry name" value="adh_short"/>
    <property type="match status" value="1"/>
</dbReference>
<dbReference type="SUPFAM" id="SSF51735">
    <property type="entry name" value="NAD(P)-binding Rossmann-fold domains"/>
    <property type="match status" value="1"/>
</dbReference>
<organism evidence="1">
    <name type="scientific">Arion vulgaris</name>
    <dbReference type="NCBI Taxonomy" id="1028688"/>
    <lineage>
        <taxon>Eukaryota</taxon>
        <taxon>Metazoa</taxon>
        <taxon>Spiralia</taxon>
        <taxon>Lophotrochozoa</taxon>
        <taxon>Mollusca</taxon>
        <taxon>Gastropoda</taxon>
        <taxon>Heterobranchia</taxon>
        <taxon>Euthyneura</taxon>
        <taxon>Panpulmonata</taxon>
        <taxon>Eupulmonata</taxon>
        <taxon>Stylommatophora</taxon>
        <taxon>Helicina</taxon>
        <taxon>Arionoidea</taxon>
        <taxon>Arionidae</taxon>
        <taxon>Arion</taxon>
    </lineage>
</organism>
<proteinExistence type="predicted"/>
<dbReference type="InterPro" id="IPR002347">
    <property type="entry name" value="SDR_fam"/>
</dbReference>
<accession>A0A0B7B4E6</accession>
<dbReference type="Gene3D" id="3.40.50.720">
    <property type="entry name" value="NAD(P)-binding Rossmann-like Domain"/>
    <property type="match status" value="1"/>
</dbReference>
<protein>
    <submittedName>
        <fullName evidence="1">Uncharacterized protein</fullName>
    </submittedName>
</protein>
<sequence>MASSLKGKVVIVTGSSAGIGEGIALLLASRGANVNFCGRDKDRIKSSMWPPSGYRGP</sequence>
<reference evidence="1" key="1">
    <citation type="submission" date="2014-12" db="EMBL/GenBank/DDBJ databases">
        <title>Insight into the proteome of Arion vulgaris.</title>
        <authorList>
            <person name="Aradska J."/>
            <person name="Bulat T."/>
            <person name="Smidak R."/>
            <person name="Sarate P."/>
            <person name="Gangsoo J."/>
            <person name="Sialana F."/>
            <person name="Bilban M."/>
            <person name="Lubec G."/>
        </authorList>
    </citation>
    <scope>NUCLEOTIDE SEQUENCE</scope>
    <source>
        <tissue evidence="1">Skin</tissue>
    </source>
</reference>
<dbReference type="PANTHER" id="PTHR43975:SF2">
    <property type="entry name" value="EG:BACR7A4.14 PROTEIN-RELATED"/>
    <property type="match status" value="1"/>
</dbReference>
<evidence type="ECO:0000313" key="1">
    <source>
        <dbReference type="EMBL" id="CEK86955.1"/>
    </source>
</evidence>
<name>A0A0B7B4E6_9EUPU</name>
<dbReference type="EMBL" id="HACG01040090">
    <property type="protein sequence ID" value="CEK86955.1"/>
    <property type="molecule type" value="Transcribed_RNA"/>
</dbReference>
<feature type="non-terminal residue" evidence="1">
    <location>
        <position position="57"/>
    </location>
</feature>